<feature type="domain" description="MYND-type" evidence="7">
    <location>
        <begin position="83"/>
        <end position="119"/>
    </location>
</feature>
<dbReference type="GO" id="GO:0008270">
    <property type="term" value="F:zinc ion binding"/>
    <property type="evidence" value="ECO:0007669"/>
    <property type="project" value="UniProtKB-KW"/>
</dbReference>
<comment type="caution">
    <text evidence="8">The sequence shown here is derived from an EMBL/GenBank/DDBJ whole genome shotgun (WGS) entry which is preliminary data.</text>
</comment>
<evidence type="ECO:0000256" key="5">
    <source>
        <dbReference type="SAM" id="MobiDB-lite"/>
    </source>
</evidence>
<feature type="compositionally biased region" description="Basic and acidic residues" evidence="5">
    <location>
        <begin position="807"/>
        <end position="835"/>
    </location>
</feature>
<dbReference type="SMART" id="SM00333">
    <property type="entry name" value="TUDOR"/>
    <property type="match status" value="4"/>
</dbReference>
<dbReference type="InterPro" id="IPR035437">
    <property type="entry name" value="SNase_OB-fold_sf"/>
</dbReference>
<feature type="domain" description="Tudor" evidence="6">
    <location>
        <begin position="441"/>
        <end position="500"/>
    </location>
</feature>
<evidence type="ECO:0000313" key="8">
    <source>
        <dbReference type="EMBL" id="CAG5906255.1"/>
    </source>
</evidence>
<sequence length="1188" mass="129289">MCDSTLRIDDNFDMNLPFSQNADQRNRPLRKPYSSPFTLDTSPLPTVASTAGAFAEGPAISLATGDKSAQPGCIPPALAVHYCKLCDQQAKYRCKSCKKTAYCSVRCQTEDWNAHRHVCKASSPEPATEMVRETAGSLAAGDKSSLAEVKRVSMKDLHFTEIPNGADMQASVLEFYNPSRFFLLIQSPSLLEVLQCITELQKTYSNSSVIPYVPCVGEVCAVQFSSDMKWYRGLIQTLSADQKMAFVLYIDFGNEENVRVDRIRPLPANIQPFGPCAIECRVAGVAPASGNWSDECCIAVRQMLASKTMTVQLVETQINHVHAVDILLSPGKHLSTFLLEQGFALKETVTKAPTEQDMCDMVDTSLENFSCLSDGKDDNSWAQPPEPLPTAVGDQFSVSVSYFRSPSEFIVQKASNAGIINNLEWKLKEHCSQAAATEKFRPAPGTVCCAQFSADKEWYRAKILAYSSKERVCVDYIDFGNSEEVDLGHLRPISASLLSIPKQAISCCLAGSVSKGWRGVRPVGESWSKDCILALQQQLANKILHVGIVGAQGGQALVTMTDEASDPYADIAELLISVGFAISSPVSATSGAQPANEMTTSEKPHLRPPVCEPLVWSSTELPCDGQVVALLASVIESPSKFHCRIDNASDHQKLMELGAQLKQHCEGDAPPFTPKIGEPCCAMFPGDGAWYRAMVNELSEDKATVNFVDYGYSLKVEKGKLRPITPELLTLPFQTVCCWLTGVEPDGSDWSSEALLWFQILLEGQQLFARVLKTTEQGYGVDLESREQNVAAALISEHFAKVSAESSEAKHSESTRIKEEDVKENKQIQLHDKEAPNQTEGTPKKRMSDRQSAVPSEVASFPVDWKTVELPLNASFQPHAAAVSSPSLFYLLGLTQVDQQNLQEVMVELAAYCGGCQGSLSAGGGCRPAPGAACCALFSDNNWYRAVVLEVGENEMSIIYADYGNLEKVPLARILPIPSRLLRLPFQITRCTLVGNEHFPSKWPEEVKQMFQTELTNGVHATVQSFDGAANVLSLAVPSERGGGDLSAMVVSALYAHTQCRPDPDTPHRADGAGTASSKGSTAEPDPSKSKSLPDSQSEPGGVTAITPTSTKTEPASLSFQPTKHMSAAANVDPVSKMDDHKLPFQNNGNDLQISSCCCQSLRKKIDSLEEMMQLQLTLIKQIVVAKK</sequence>
<evidence type="ECO:0000313" key="9">
    <source>
        <dbReference type="Proteomes" id="UP000677803"/>
    </source>
</evidence>
<dbReference type="Gene3D" id="6.10.140.2220">
    <property type="match status" value="1"/>
</dbReference>
<dbReference type="InterPro" id="IPR002893">
    <property type="entry name" value="Znf_MYND"/>
</dbReference>
<dbReference type="PROSITE" id="PS50865">
    <property type="entry name" value="ZF_MYND_2"/>
    <property type="match status" value="1"/>
</dbReference>
<dbReference type="PROSITE" id="PS50304">
    <property type="entry name" value="TUDOR"/>
    <property type="match status" value="4"/>
</dbReference>
<keyword evidence="1" id="KW-0479">Metal-binding</keyword>
<dbReference type="InterPro" id="IPR050621">
    <property type="entry name" value="Tudor_domain_containing"/>
</dbReference>
<keyword evidence="3" id="KW-0862">Zinc</keyword>
<protein>
    <submittedName>
        <fullName evidence="8">(Atlantic silverside) hypothetical protein</fullName>
    </submittedName>
</protein>
<evidence type="ECO:0000259" key="7">
    <source>
        <dbReference type="PROSITE" id="PS50865"/>
    </source>
</evidence>
<dbReference type="Gene3D" id="2.40.50.90">
    <property type="match status" value="4"/>
</dbReference>
<feature type="region of interest" description="Disordered" evidence="5">
    <location>
        <begin position="17"/>
        <end position="36"/>
    </location>
</feature>
<feature type="domain" description="Tudor" evidence="6">
    <location>
        <begin position="673"/>
        <end position="731"/>
    </location>
</feature>
<evidence type="ECO:0000256" key="4">
    <source>
        <dbReference type="PROSITE-ProRule" id="PRU00134"/>
    </source>
</evidence>
<feature type="region of interest" description="Disordered" evidence="5">
    <location>
        <begin position="805"/>
        <end position="855"/>
    </location>
</feature>
<dbReference type="InterPro" id="IPR002999">
    <property type="entry name" value="Tudor"/>
</dbReference>
<proteinExistence type="predicted"/>
<dbReference type="EMBL" id="CAJRST010010001">
    <property type="protein sequence ID" value="CAG5906255.1"/>
    <property type="molecule type" value="Genomic_DNA"/>
</dbReference>
<evidence type="ECO:0000256" key="2">
    <source>
        <dbReference type="ARBA" id="ARBA00022771"/>
    </source>
</evidence>
<dbReference type="Proteomes" id="UP000677803">
    <property type="component" value="Unassembled WGS sequence"/>
</dbReference>
<accession>A0A8S4B0C6</accession>
<organism evidence="8 9">
    <name type="scientific">Menidia menidia</name>
    <name type="common">Atlantic silverside</name>
    <dbReference type="NCBI Taxonomy" id="238744"/>
    <lineage>
        <taxon>Eukaryota</taxon>
        <taxon>Metazoa</taxon>
        <taxon>Chordata</taxon>
        <taxon>Craniata</taxon>
        <taxon>Vertebrata</taxon>
        <taxon>Euteleostomi</taxon>
        <taxon>Actinopterygii</taxon>
        <taxon>Neopterygii</taxon>
        <taxon>Teleostei</taxon>
        <taxon>Neoteleostei</taxon>
        <taxon>Acanthomorphata</taxon>
        <taxon>Ovalentaria</taxon>
        <taxon>Atherinomorphae</taxon>
        <taxon>Atheriniformes</taxon>
        <taxon>Atherinopsidae</taxon>
        <taxon>Menidiinae</taxon>
        <taxon>Menidia</taxon>
    </lineage>
</organism>
<keyword evidence="9" id="KW-1185">Reference proteome</keyword>
<dbReference type="Pfam" id="PF00567">
    <property type="entry name" value="TUDOR"/>
    <property type="match status" value="4"/>
</dbReference>
<dbReference type="PANTHER" id="PTHR22948:SF4">
    <property type="entry name" value="TUDOR DOMAIN-CONTAINING PROTEIN 1"/>
    <property type="match status" value="1"/>
</dbReference>
<gene>
    <name evidence="8" type="ORF">MMEN_LOCUS9551</name>
</gene>
<dbReference type="Gene3D" id="2.30.30.140">
    <property type="match status" value="4"/>
</dbReference>
<dbReference type="AlphaFoldDB" id="A0A8S4B0C6"/>
<feature type="domain" description="Tudor" evidence="6">
    <location>
        <begin position="213"/>
        <end position="273"/>
    </location>
</feature>
<dbReference type="PANTHER" id="PTHR22948">
    <property type="entry name" value="TUDOR DOMAIN CONTAINING PROTEIN"/>
    <property type="match status" value="1"/>
</dbReference>
<name>A0A8S4B0C6_9TELE</name>
<dbReference type="FunFam" id="2.30.30.140:FF:000048">
    <property type="entry name" value="Tudor domain containing 1"/>
    <property type="match status" value="1"/>
</dbReference>
<dbReference type="SUPFAM" id="SSF63748">
    <property type="entry name" value="Tudor/PWWP/MBT"/>
    <property type="match status" value="4"/>
</dbReference>
<dbReference type="FunFam" id="2.30.30.140:FF:000018">
    <property type="entry name" value="Serine/threonine-protein kinase 31"/>
    <property type="match status" value="3"/>
</dbReference>
<keyword evidence="2 4" id="KW-0863">Zinc-finger</keyword>
<dbReference type="SUPFAM" id="SSF144232">
    <property type="entry name" value="HIT/MYND zinc finger-like"/>
    <property type="match status" value="1"/>
</dbReference>
<feature type="compositionally biased region" description="Polar residues" evidence="5">
    <location>
        <begin position="1106"/>
        <end position="1122"/>
    </location>
</feature>
<evidence type="ECO:0000259" key="6">
    <source>
        <dbReference type="PROSITE" id="PS50304"/>
    </source>
</evidence>
<evidence type="ECO:0000256" key="1">
    <source>
        <dbReference type="ARBA" id="ARBA00022723"/>
    </source>
</evidence>
<reference evidence="8" key="1">
    <citation type="submission" date="2021-05" db="EMBL/GenBank/DDBJ databases">
        <authorList>
            <person name="Tigano A."/>
        </authorList>
    </citation>
    <scope>NUCLEOTIDE SEQUENCE</scope>
</reference>
<feature type="domain" description="Tudor" evidence="6">
    <location>
        <begin position="927"/>
        <end position="984"/>
    </location>
</feature>
<dbReference type="OrthoDB" id="341421at2759"/>
<feature type="region of interest" description="Disordered" evidence="5">
    <location>
        <begin position="1060"/>
        <end position="1122"/>
    </location>
</feature>
<feature type="compositionally biased region" description="Basic and acidic residues" evidence="5">
    <location>
        <begin position="1060"/>
        <end position="1071"/>
    </location>
</feature>
<evidence type="ECO:0000256" key="3">
    <source>
        <dbReference type="ARBA" id="ARBA00022833"/>
    </source>
</evidence>
<dbReference type="Pfam" id="PF01753">
    <property type="entry name" value="zf-MYND"/>
    <property type="match status" value="1"/>
</dbReference>